<evidence type="ECO:0008006" key="3">
    <source>
        <dbReference type="Google" id="ProtNLM"/>
    </source>
</evidence>
<accession>A0ABU4C3J0</accession>
<comment type="caution">
    <text evidence="1">The sequence shown here is derived from an EMBL/GenBank/DDBJ whole genome shotgun (WGS) entry which is preliminary data.</text>
</comment>
<reference evidence="1 2" key="1">
    <citation type="submission" date="2023-10" db="EMBL/GenBank/DDBJ databases">
        <title>Development of a sustainable strategy for remediation of hydrocarbon-contaminated territories based on the waste exchange concept.</title>
        <authorList>
            <person name="Krivoruchko A."/>
        </authorList>
    </citation>
    <scope>NUCLEOTIDE SEQUENCE [LARGE SCALE GENOMIC DNA]</scope>
    <source>
        <strain evidence="1 2">IEGM 1203</strain>
    </source>
</reference>
<organism evidence="1 2">
    <name type="scientific">Rhodococcus globerulus</name>
    <dbReference type="NCBI Taxonomy" id="33008"/>
    <lineage>
        <taxon>Bacteria</taxon>
        <taxon>Bacillati</taxon>
        <taxon>Actinomycetota</taxon>
        <taxon>Actinomycetes</taxon>
        <taxon>Mycobacteriales</taxon>
        <taxon>Nocardiaceae</taxon>
        <taxon>Rhodococcus</taxon>
    </lineage>
</organism>
<keyword evidence="2" id="KW-1185">Reference proteome</keyword>
<evidence type="ECO:0000313" key="1">
    <source>
        <dbReference type="EMBL" id="MDV6271064.1"/>
    </source>
</evidence>
<proteinExistence type="predicted"/>
<dbReference type="EMBL" id="JAWLKB010000030">
    <property type="protein sequence ID" value="MDV6271064.1"/>
    <property type="molecule type" value="Genomic_DNA"/>
</dbReference>
<evidence type="ECO:0000313" key="2">
    <source>
        <dbReference type="Proteomes" id="UP001185927"/>
    </source>
</evidence>
<dbReference type="RefSeq" id="WP_317545527.1">
    <property type="nucleotide sequence ID" value="NZ_JAWLKB010000030.1"/>
</dbReference>
<gene>
    <name evidence="1" type="ORF">R3Q16_31025</name>
</gene>
<name>A0ABU4C3J0_RHOGO</name>
<sequence length="159" mass="17258">MSKTAATTTFSEFLRAPNDVLGVLEDAGEVVLTRRSAPSLRLTQESTSREELTTLGVVGQLFAASLDESALDRVATRLSVALPWIALLPKAVHAEFVAEFQDTARACISVGRFERLSILLHAWEATAQAYADPRLLADGSNLEYLETPELVTAPERSKA</sequence>
<dbReference type="Proteomes" id="UP001185927">
    <property type="component" value="Unassembled WGS sequence"/>
</dbReference>
<protein>
    <recommendedName>
        <fullName evidence="3">Prevent-host-death family protein</fullName>
    </recommendedName>
</protein>